<dbReference type="InterPro" id="IPR011009">
    <property type="entry name" value="Kinase-like_dom_sf"/>
</dbReference>
<dbReference type="Gene3D" id="1.10.510.10">
    <property type="entry name" value="Transferase(Phosphotransferase) domain 1"/>
    <property type="match status" value="1"/>
</dbReference>
<dbReference type="EMBL" id="MPUH01001025">
    <property type="protein sequence ID" value="OMJ71076.1"/>
    <property type="molecule type" value="Genomic_DNA"/>
</dbReference>
<dbReference type="PANTHER" id="PTHR24362">
    <property type="entry name" value="SERINE/THREONINE-PROTEIN KINASE NEK"/>
    <property type="match status" value="1"/>
</dbReference>
<sequence>MSEFPGDLLLLTIDILKTNASRYEAQIPLECRKILINPIELNLTEIINYYYQIGNINLDISYYILALMTLRVCKEAPIVNNKGIEFFDTIKYFMDNRPEYKLCIMNAYTIAVIEELSHGPPNMLPQWAEKISTITPESLAEPIKNWLELRYISRTYTLIAEMQESQTLSSMQEVLDFIKKGQNFKLKIDHLGNTSAAQILENIINLNDLRGFKKILGEPVNANFDESRKLISFIRTIDNLDNENKEKIEFIEEKIGFSKLFQCHDYKKIPKSQAPIEDLKVHFIDWSKMSRESGPIYAHSTNMVNVTIWRSRSTSGQVIVTKSYTFLSENFDTSSINNEIRILTYLSNRATDTNCFLKYYGTDRELGKVNLHMEAGEKNLMDFLTESKRKGIRIEPQIIEKWIISLLNCFAELSLKSIYHCDIKPHNILVTNNNLKLIDFSISKIQEEREITLAATLENPIQGTKGYMAPELQDSLDVGERFAKFKPGKADVFSLGMTFLQMITFEELSGLNKFSRNNELMDKVSSINGYPGWIKVLLKAMLKPTRDQRPSFNKCLSFISIESGPIPTTLT</sequence>
<dbReference type="SUPFAM" id="SSF56112">
    <property type="entry name" value="Protein kinase-like (PK-like)"/>
    <property type="match status" value="1"/>
</dbReference>
<comment type="caution">
    <text evidence="2">The sequence shown here is derived from an EMBL/GenBank/DDBJ whole genome shotgun (WGS) entry which is preliminary data.</text>
</comment>
<dbReference type="PROSITE" id="PS50011">
    <property type="entry name" value="PROTEIN_KINASE_DOM"/>
    <property type="match status" value="1"/>
</dbReference>
<proteinExistence type="predicted"/>
<accession>A0A1R2B2V3</accession>
<gene>
    <name evidence="2" type="ORF">SteCoe_30804</name>
</gene>
<feature type="domain" description="Protein kinase" evidence="1">
    <location>
        <begin position="286"/>
        <end position="561"/>
    </location>
</feature>
<organism evidence="2 3">
    <name type="scientific">Stentor coeruleus</name>
    <dbReference type="NCBI Taxonomy" id="5963"/>
    <lineage>
        <taxon>Eukaryota</taxon>
        <taxon>Sar</taxon>
        <taxon>Alveolata</taxon>
        <taxon>Ciliophora</taxon>
        <taxon>Postciliodesmatophora</taxon>
        <taxon>Heterotrichea</taxon>
        <taxon>Heterotrichida</taxon>
        <taxon>Stentoridae</taxon>
        <taxon>Stentor</taxon>
    </lineage>
</organism>
<dbReference type="CDD" id="cd00180">
    <property type="entry name" value="PKc"/>
    <property type="match status" value="1"/>
</dbReference>
<protein>
    <recommendedName>
        <fullName evidence="1">Protein kinase domain-containing protein</fullName>
    </recommendedName>
</protein>
<dbReference type="PROSITE" id="PS00108">
    <property type="entry name" value="PROTEIN_KINASE_ST"/>
    <property type="match status" value="1"/>
</dbReference>
<dbReference type="Proteomes" id="UP000187209">
    <property type="component" value="Unassembled WGS sequence"/>
</dbReference>
<keyword evidence="3" id="KW-1185">Reference proteome</keyword>
<dbReference type="PANTHER" id="PTHR24362:SF309">
    <property type="entry name" value="PROTEIN KINASE DOMAIN-CONTAINING PROTEIN"/>
    <property type="match status" value="1"/>
</dbReference>
<dbReference type="GO" id="GO:0005524">
    <property type="term" value="F:ATP binding"/>
    <property type="evidence" value="ECO:0007669"/>
    <property type="project" value="InterPro"/>
</dbReference>
<dbReference type="AlphaFoldDB" id="A0A1R2B2V3"/>
<dbReference type="GO" id="GO:0004672">
    <property type="term" value="F:protein kinase activity"/>
    <property type="evidence" value="ECO:0007669"/>
    <property type="project" value="InterPro"/>
</dbReference>
<evidence type="ECO:0000313" key="2">
    <source>
        <dbReference type="EMBL" id="OMJ71076.1"/>
    </source>
</evidence>
<dbReference type="InterPro" id="IPR008271">
    <property type="entry name" value="Ser/Thr_kinase_AS"/>
</dbReference>
<dbReference type="Pfam" id="PF00069">
    <property type="entry name" value="Pkinase"/>
    <property type="match status" value="1"/>
</dbReference>
<dbReference type="OrthoDB" id="69842at2759"/>
<reference evidence="2 3" key="1">
    <citation type="submission" date="2016-11" db="EMBL/GenBank/DDBJ databases">
        <title>The macronuclear genome of Stentor coeruleus: a giant cell with tiny introns.</title>
        <authorList>
            <person name="Slabodnick M."/>
            <person name="Ruby J.G."/>
            <person name="Reiff S.B."/>
            <person name="Swart E.C."/>
            <person name="Gosai S."/>
            <person name="Prabakaran S."/>
            <person name="Witkowska E."/>
            <person name="Larue G.E."/>
            <person name="Fisher S."/>
            <person name="Freeman R.M."/>
            <person name="Gunawardena J."/>
            <person name="Chu W."/>
            <person name="Stover N.A."/>
            <person name="Gregory B.D."/>
            <person name="Nowacki M."/>
            <person name="Derisi J."/>
            <person name="Roy S.W."/>
            <person name="Marshall W.F."/>
            <person name="Sood P."/>
        </authorList>
    </citation>
    <scope>NUCLEOTIDE SEQUENCE [LARGE SCALE GENOMIC DNA]</scope>
    <source>
        <strain evidence="2">WM001</strain>
    </source>
</reference>
<name>A0A1R2B2V3_9CILI</name>
<evidence type="ECO:0000313" key="3">
    <source>
        <dbReference type="Proteomes" id="UP000187209"/>
    </source>
</evidence>
<dbReference type="InterPro" id="IPR000719">
    <property type="entry name" value="Prot_kinase_dom"/>
</dbReference>
<dbReference type="SMART" id="SM00220">
    <property type="entry name" value="S_TKc"/>
    <property type="match status" value="1"/>
</dbReference>
<evidence type="ECO:0000259" key="1">
    <source>
        <dbReference type="PROSITE" id="PS50011"/>
    </source>
</evidence>